<keyword evidence="4" id="KW-1185">Reference proteome</keyword>
<dbReference type="GO" id="GO:0008061">
    <property type="term" value="F:chitin binding"/>
    <property type="evidence" value="ECO:0007669"/>
    <property type="project" value="UniProtKB-KW"/>
</dbReference>
<evidence type="ECO:0008006" key="5">
    <source>
        <dbReference type="Google" id="ProtNLM"/>
    </source>
</evidence>
<proteinExistence type="predicted"/>
<accession>A0A433Q754</accession>
<keyword evidence="1" id="KW-0147">Chitin-binding</keyword>
<protein>
    <recommendedName>
        <fullName evidence="5">Chitin-binding type-1 domain-containing protein</fullName>
    </recommendedName>
</protein>
<gene>
    <name evidence="3" type="ORF">BC938DRAFT_471905</name>
</gene>
<evidence type="ECO:0000256" key="2">
    <source>
        <dbReference type="SAM" id="MobiDB-lite"/>
    </source>
</evidence>
<comment type="caution">
    <text evidence="3">The sequence shown here is derived from an EMBL/GenBank/DDBJ whole genome shotgun (WGS) entry which is preliminary data.</text>
</comment>
<feature type="compositionally biased region" description="Polar residues" evidence="2">
    <location>
        <begin position="106"/>
        <end position="119"/>
    </location>
</feature>
<feature type="region of interest" description="Disordered" evidence="2">
    <location>
        <begin position="103"/>
        <end position="123"/>
    </location>
</feature>
<dbReference type="Proteomes" id="UP000274822">
    <property type="component" value="Unassembled WGS sequence"/>
</dbReference>
<dbReference type="EMBL" id="RBNJ01012533">
    <property type="protein sequence ID" value="RUS25606.1"/>
    <property type="molecule type" value="Genomic_DNA"/>
</dbReference>
<dbReference type="Gene3D" id="3.30.60.10">
    <property type="entry name" value="Endochitinase-like"/>
    <property type="match status" value="1"/>
</dbReference>
<dbReference type="SUPFAM" id="SSF57016">
    <property type="entry name" value="Plant lectins/antimicrobial peptides"/>
    <property type="match status" value="1"/>
</dbReference>
<dbReference type="InterPro" id="IPR036861">
    <property type="entry name" value="Endochitinase-like_sf"/>
</dbReference>
<organism evidence="3 4">
    <name type="scientific">Jimgerdemannia flammicorona</name>
    <dbReference type="NCBI Taxonomy" id="994334"/>
    <lineage>
        <taxon>Eukaryota</taxon>
        <taxon>Fungi</taxon>
        <taxon>Fungi incertae sedis</taxon>
        <taxon>Mucoromycota</taxon>
        <taxon>Mucoromycotina</taxon>
        <taxon>Endogonomycetes</taxon>
        <taxon>Endogonales</taxon>
        <taxon>Endogonaceae</taxon>
        <taxon>Jimgerdemannia</taxon>
    </lineage>
</organism>
<name>A0A433Q754_9FUNG</name>
<evidence type="ECO:0000313" key="4">
    <source>
        <dbReference type="Proteomes" id="UP000274822"/>
    </source>
</evidence>
<reference evidence="3 4" key="1">
    <citation type="journal article" date="2018" name="New Phytol.">
        <title>Phylogenomics of Endogonaceae and evolution of mycorrhizas within Mucoromycota.</title>
        <authorList>
            <person name="Chang Y."/>
            <person name="Desiro A."/>
            <person name="Na H."/>
            <person name="Sandor L."/>
            <person name="Lipzen A."/>
            <person name="Clum A."/>
            <person name="Barry K."/>
            <person name="Grigoriev I.V."/>
            <person name="Martin F.M."/>
            <person name="Stajich J.E."/>
            <person name="Smith M.E."/>
            <person name="Bonito G."/>
            <person name="Spatafora J.W."/>
        </authorList>
    </citation>
    <scope>NUCLEOTIDE SEQUENCE [LARGE SCALE GENOMIC DNA]</scope>
    <source>
        <strain evidence="3 4">AD002</strain>
    </source>
</reference>
<evidence type="ECO:0000313" key="3">
    <source>
        <dbReference type="EMBL" id="RUS25606.1"/>
    </source>
</evidence>
<dbReference type="AlphaFoldDB" id="A0A433Q754"/>
<evidence type="ECO:0000256" key="1">
    <source>
        <dbReference type="ARBA" id="ARBA00022669"/>
    </source>
</evidence>
<sequence>MSRHRLPLNRVSLRDNVPITHHQTLIRLCWWCLGDGFAASGETRTHVSSLVALRLPHIRDFASDMPLQWSNRTNLSVGQIICLSGAHSLDRCAHAVRYTDTADRSPPTTALQQSMSIGSSGLPEPKCRVPSSSPCCSQYSNCGSTSDFCGTGCDPATSFNGRGRGNSDDQPAQFVGPTQNSVHATLWVIVGKVPTKTNWTPTLLANSGIILSNRGVIKKTNTRLESSRYRTRRSSRPEVFGSL</sequence>